<gene>
    <name evidence="2" type="ORF">SARC_11701</name>
</gene>
<keyword evidence="1" id="KW-1133">Transmembrane helix</keyword>
<protein>
    <recommendedName>
        <fullName evidence="4">SGNH domain-containing protein</fullName>
    </recommendedName>
</protein>
<evidence type="ECO:0000256" key="1">
    <source>
        <dbReference type="SAM" id="Phobius"/>
    </source>
</evidence>
<evidence type="ECO:0000313" key="3">
    <source>
        <dbReference type="Proteomes" id="UP000054560"/>
    </source>
</evidence>
<keyword evidence="1" id="KW-0472">Membrane</keyword>
<evidence type="ECO:0008006" key="4">
    <source>
        <dbReference type="Google" id="ProtNLM"/>
    </source>
</evidence>
<accession>A0A0L0FH25</accession>
<dbReference type="EMBL" id="KQ243424">
    <property type="protein sequence ID" value="KNC75781.1"/>
    <property type="molecule type" value="Genomic_DNA"/>
</dbReference>
<keyword evidence="3" id="KW-1185">Reference proteome</keyword>
<organism evidence="2 3">
    <name type="scientific">Sphaeroforma arctica JP610</name>
    <dbReference type="NCBI Taxonomy" id="667725"/>
    <lineage>
        <taxon>Eukaryota</taxon>
        <taxon>Ichthyosporea</taxon>
        <taxon>Ichthyophonida</taxon>
        <taxon>Sphaeroforma</taxon>
    </lineage>
</organism>
<dbReference type="RefSeq" id="XP_014149683.1">
    <property type="nucleotide sequence ID" value="XM_014294208.1"/>
</dbReference>
<sequence>MLHDKTRSLLKLRNWLLASLALVGSFSLMTIGLTAIRIVLEWCGNSRSSFLALQSHSSLKSSSMCERKFGSCGTVPDFFRPFVNLSEAPLVWDDPSRSTKLPPKYFTELVRDAFAESNNSDWQTFYSGLITRQMLALENSQVSEQLCYMNFVSTSYRTGKTGEQPLYARITFEETCFLNDRDWVHFEFIPIDGAPTVNEDAYVTYPSKGVVVVEIPCLSNGGISKSMGDACQRMSNKLPFGLGFWSHNQTVWNSYCNTEAPSLPIKDKNIVLHLVGDSTMEELLSAFIVNATLKGHTRCGGNVESSGRPCHSYYTSTTRGVAFTFTLITEPFGWKAKNIEPQLGTTAAPWNSASLSETCTFITKIREQYSVETRHVVLFNFGLHGVSNHGLFRLAYEQALVSIQKNLGYFADIVAVGVSPSNPTRKSYHGMDCRSEVNVARAREIIECVASTHGILVLDRTMMQFGLWSLYKDYVHLGITSRAQELRHFIVDEYVRAAVYVAHASSRTQLT</sequence>
<reference evidence="2 3" key="1">
    <citation type="submission" date="2011-02" db="EMBL/GenBank/DDBJ databases">
        <title>The Genome Sequence of Sphaeroforma arctica JP610.</title>
        <authorList>
            <consortium name="The Broad Institute Genome Sequencing Platform"/>
            <person name="Russ C."/>
            <person name="Cuomo C."/>
            <person name="Young S.K."/>
            <person name="Zeng Q."/>
            <person name="Gargeya S."/>
            <person name="Alvarado L."/>
            <person name="Berlin A."/>
            <person name="Chapman S.B."/>
            <person name="Chen Z."/>
            <person name="Freedman E."/>
            <person name="Gellesch M."/>
            <person name="Goldberg J."/>
            <person name="Griggs A."/>
            <person name="Gujja S."/>
            <person name="Heilman E."/>
            <person name="Heiman D."/>
            <person name="Howarth C."/>
            <person name="Mehta T."/>
            <person name="Neiman D."/>
            <person name="Pearson M."/>
            <person name="Roberts A."/>
            <person name="Saif S."/>
            <person name="Shea T."/>
            <person name="Shenoy N."/>
            <person name="Sisk P."/>
            <person name="Stolte C."/>
            <person name="Sykes S."/>
            <person name="White J."/>
            <person name="Yandava C."/>
            <person name="Burger G."/>
            <person name="Gray M.W."/>
            <person name="Holland P.W.H."/>
            <person name="King N."/>
            <person name="Lang F.B.F."/>
            <person name="Roger A.J."/>
            <person name="Ruiz-Trillo I."/>
            <person name="Haas B."/>
            <person name="Nusbaum C."/>
            <person name="Birren B."/>
        </authorList>
    </citation>
    <scope>NUCLEOTIDE SEQUENCE [LARGE SCALE GENOMIC DNA]</scope>
    <source>
        <strain evidence="2 3">JP610</strain>
    </source>
</reference>
<proteinExistence type="predicted"/>
<dbReference type="AlphaFoldDB" id="A0A0L0FH25"/>
<feature type="transmembrane region" description="Helical" evidence="1">
    <location>
        <begin position="15"/>
        <end position="40"/>
    </location>
</feature>
<name>A0A0L0FH25_9EUKA</name>
<dbReference type="GeneID" id="25912205"/>
<evidence type="ECO:0000313" key="2">
    <source>
        <dbReference type="EMBL" id="KNC75781.1"/>
    </source>
</evidence>
<dbReference type="Proteomes" id="UP000054560">
    <property type="component" value="Unassembled WGS sequence"/>
</dbReference>
<keyword evidence="1" id="KW-0812">Transmembrane</keyword>